<gene>
    <name evidence="2" type="ORF">SS1G_08862</name>
</gene>
<dbReference type="InParanoid" id="A7EU55"/>
<dbReference type="GeneID" id="5486105"/>
<evidence type="ECO:0000256" key="1">
    <source>
        <dbReference type="SAM" id="SignalP"/>
    </source>
</evidence>
<dbReference type="RefSeq" id="XP_001590098.1">
    <property type="nucleotide sequence ID" value="XM_001590048.1"/>
</dbReference>
<dbReference type="AlphaFoldDB" id="A7EU55"/>
<reference evidence="3" key="1">
    <citation type="journal article" date="2011" name="PLoS Genet.">
        <title>Genomic analysis of the necrotrophic fungal pathogens Sclerotinia sclerotiorum and Botrytis cinerea.</title>
        <authorList>
            <person name="Amselem J."/>
            <person name="Cuomo C.A."/>
            <person name="van Kan J.A."/>
            <person name="Viaud M."/>
            <person name="Benito E.P."/>
            <person name="Couloux A."/>
            <person name="Coutinho P.M."/>
            <person name="de Vries R.P."/>
            <person name="Dyer P.S."/>
            <person name="Fillinger S."/>
            <person name="Fournier E."/>
            <person name="Gout L."/>
            <person name="Hahn M."/>
            <person name="Kohn L."/>
            <person name="Lapalu N."/>
            <person name="Plummer K.M."/>
            <person name="Pradier J.M."/>
            <person name="Quevillon E."/>
            <person name="Sharon A."/>
            <person name="Simon A."/>
            <person name="ten Have A."/>
            <person name="Tudzynski B."/>
            <person name="Tudzynski P."/>
            <person name="Wincker P."/>
            <person name="Andrew M."/>
            <person name="Anthouard V."/>
            <person name="Beever R.E."/>
            <person name="Beffa R."/>
            <person name="Benoit I."/>
            <person name="Bouzid O."/>
            <person name="Brault B."/>
            <person name="Chen Z."/>
            <person name="Choquer M."/>
            <person name="Collemare J."/>
            <person name="Cotton P."/>
            <person name="Danchin E.G."/>
            <person name="Da Silva C."/>
            <person name="Gautier A."/>
            <person name="Giraud C."/>
            <person name="Giraud T."/>
            <person name="Gonzalez C."/>
            <person name="Grossetete S."/>
            <person name="Guldener U."/>
            <person name="Henrissat B."/>
            <person name="Howlett B.J."/>
            <person name="Kodira C."/>
            <person name="Kretschmer M."/>
            <person name="Lappartient A."/>
            <person name="Leroch M."/>
            <person name="Levis C."/>
            <person name="Mauceli E."/>
            <person name="Neuveglise C."/>
            <person name="Oeser B."/>
            <person name="Pearson M."/>
            <person name="Poulain J."/>
            <person name="Poussereau N."/>
            <person name="Quesneville H."/>
            <person name="Rascle C."/>
            <person name="Schumacher J."/>
            <person name="Segurens B."/>
            <person name="Sexton A."/>
            <person name="Silva E."/>
            <person name="Sirven C."/>
            <person name="Soanes D.M."/>
            <person name="Talbot N.J."/>
            <person name="Templeton M."/>
            <person name="Yandava C."/>
            <person name="Yarden O."/>
            <person name="Zeng Q."/>
            <person name="Rollins J.A."/>
            <person name="Lebrun M.H."/>
            <person name="Dickman M."/>
        </authorList>
    </citation>
    <scope>NUCLEOTIDE SEQUENCE [LARGE SCALE GENOMIC DNA]</scope>
    <source>
        <strain evidence="3">ATCC 18683 / 1980 / Ss-1</strain>
    </source>
</reference>
<feature type="signal peptide" evidence="1">
    <location>
        <begin position="1"/>
        <end position="18"/>
    </location>
</feature>
<accession>A7EU55</accession>
<dbReference type="KEGG" id="ssl:SS1G_08862"/>
<proteinExistence type="predicted"/>
<feature type="chain" id="PRO_5002707914" evidence="1">
    <location>
        <begin position="19"/>
        <end position="67"/>
    </location>
</feature>
<keyword evidence="3" id="KW-1185">Reference proteome</keyword>
<dbReference type="Proteomes" id="UP000001312">
    <property type="component" value="Unassembled WGS sequence"/>
</dbReference>
<evidence type="ECO:0000313" key="3">
    <source>
        <dbReference type="Proteomes" id="UP000001312"/>
    </source>
</evidence>
<evidence type="ECO:0000313" key="2">
    <source>
        <dbReference type="EMBL" id="EDN92997.1"/>
    </source>
</evidence>
<dbReference type="EMBL" id="CH476632">
    <property type="protein sequence ID" value="EDN92997.1"/>
    <property type="molecule type" value="Genomic_DNA"/>
</dbReference>
<keyword evidence="1" id="KW-0732">Signal</keyword>
<sequence length="67" mass="7738">MNMSIKLLRLSLVTEVVGLEEGRLAIGNALCEARWFSWKKAEYQMIPVITYKSITNQRTPAFLFMTK</sequence>
<protein>
    <submittedName>
        <fullName evidence="2">Uncharacterized protein</fullName>
    </submittedName>
</protein>
<organism evidence="2 3">
    <name type="scientific">Sclerotinia sclerotiorum (strain ATCC 18683 / 1980 / Ss-1)</name>
    <name type="common">White mold</name>
    <name type="synonym">Whetzelinia sclerotiorum</name>
    <dbReference type="NCBI Taxonomy" id="665079"/>
    <lineage>
        <taxon>Eukaryota</taxon>
        <taxon>Fungi</taxon>
        <taxon>Dikarya</taxon>
        <taxon>Ascomycota</taxon>
        <taxon>Pezizomycotina</taxon>
        <taxon>Leotiomycetes</taxon>
        <taxon>Helotiales</taxon>
        <taxon>Sclerotiniaceae</taxon>
        <taxon>Sclerotinia</taxon>
    </lineage>
</organism>
<name>A7EU55_SCLS1</name>